<keyword evidence="1 5" id="KW-0732">Signal</keyword>
<keyword evidence="2" id="KW-0472">Membrane</keyword>
<dbReference type="PANTHER" id="PTHR37482">
    <property type="entry name" value="OUTER MEMBRANE PROTEIN ASSEMBLY FACTOR BAME"/>
    <property type="match status" value="1"/>
</dbReference>
<feature type="region of interest" description="Disordered" evidence="4">
    <location>
        <begin position="147"/>
        <end position="167"/>
    </location>
</feature>
<reference evidence="7 8" key="1">
    <citation type="submission" date="2020-05" db="EMBL/GenBank/DDBJ databases">
        <title>Azospirillum oleiclasticum sp. nov, a nitrogen-fixing and heavy crude oil-emulsifying bacterium isolated from the crude oil of Yumen Oilfield.</title>
        <authorList>
            <person name="Wu D."/>
            <person name="Cai M."/>
            <person name="Zhang X."/>
        </authorList>
    </citation>
    <scope>NUCLEOTIDE SEQUENCE [LARGE SCALE GENOMIC DNA]</scope>
    <source>
        <strain evidence="7 8">ROY-1-1-2</strain>
    </source>
</reference>
<sequence length="167" mass="17614">MTRSRNRPSLSALTALGLLALAGTACAPIVATRGNMADPERLAEIKPGASRQEDVAGLLGTPSHVGTFDQSVWYYIGQKTEKTAFFQPEVVERRVVVVQFDPQGVVSNLKTLDASQGQEVDMVDRATPTSGRELGFLEQLIGNVGRFGSKTGGMTGPGAPTGGSRIP</sequence>
<organism evidence="7 8">
    <name type="scientific">Azospirillum oleiclasticum</name>
    <dbReference type="NCBI Taxonomy" id="2735135"/>
    <lineage>
        <taxon>Bacteria</taxon>
        <taxon>Pseudomonadati</taxon>
        <taxon>Pseudomonadota</taxon>
        <taxon>Alphaproteobacteria</taxon>
        <taxon>Rhodospirillales</taxon>
        <taxon>Azospirillaceae</taxon>
        <taxon>Azospirillum</taxon>
    </lineage>
</organism>
<accession>A0ABX2TFT2</accession>
<feature type="compositionally biased region" description="Gly residues" evidence="4">
    <location>
        <begin position="150"/>
        <end position="161"/>
    </location>
</feature>
<dbReference type="PANTHER" id="PTHR37482:SF1">
    <property type="entry name" value="OUTER MEMBRANE PROTEIN ASSEMBLY FACTOR BAME"/>
    <property type="match status" value="1"/>
</dbReference>
<dbReference type="RefSeq" id="WP_180283811.1">
    <property type="nucleotide sequence ID" value="NZ_JABFDB010000014.1"/>
</dbReference>
<keyword evidence="8" id="KW-1185">Reference proteome</keyword>
<dbReference type="PROSITE" id="PS51257">
    <property type="entry name" value="PROKAR_LIPOPROTEIN"/>
    <property type="match status" value="1"/>
</dbReference>
<proteinExistence type="predicted"/>
<evidence type="ECO:0000256" key="3">
    <source>
        <dbReference type="ARBA" id="ARBA00023237"/>
    </source>
</evidence>
<dbReference type="Gene3D" id="3.30.1450.10">
    <property type="match status" value="1"/>
</dbReference>
<gene>
    <name evidence="7" type="ORF">HND93_20195</name>
</gene>
<dbReference type="EMBL" id="JABFDB010000014">
    <property type="protein sequence ID" value="NYZ22042.1"/>
    <property type="molecule type" value="Genomic_DNA"/>
</dbReference>
<evidence type="ECO:0000259" key="6">
    <source>
        <dbReference type="Pfam" id="PF04355"/>
    </source>
</evidence>
<evidence type="ECO:0000256" key="1">
    <source>
        <dbReference type="ARBA" id="ARBA00022729"/>
    </source>
</evidence>
<dbReference type="InterPro" id="IPR037873">
    <property type="entry name" value="BamE-like"/>
</dbReference>
<dbReference type="InterPro" id="IPR026592">
    <property type="entry name" value="BamE"/>
</dbReference>
<comment type="caution">
    <text evidence="7">The sequence shown here is derived from an EMBL/GenBank/DDBJ whole genome shotgun (WGS) entry which is preliminary data.</text>
</comment>
<dbReference type="Proteomes" id="UP000584642">
    <property type="component" value="Unassembled WGS sequence"/>
</dbReference>
<keyword evidence="3" id="KW-0998">Cell outer membrane</keyword>
<name>A0ABX2TFT2_9PROT</name>
<feature type="signal peptide" evidence="5">
    <location>
        <begin position="1"/>
        <end position="27"/>
    </location>
</feature>
<dbReference type="InterPro" id="IPR007450">
    <property type="entry name" value="BamE_dom"/>
</dbReference>
<evidence type="ECO:0000256" key="5">
    <source>
        <dbReference type="SAM" id="SignalP"/>
    </source>
</evidence>
<feature type="domain" description="Outer membrane protein assembly factor BamE" evidence="6">
    <location>
        <begin position="34"/>
        <end position="108"/>
    </location>
</feature>
<evidence type="ECO:0000313" key="7">
    <source>
        <dbReference type="EMBL" id="NYZ22042.1"/>
    </source>
</evidence>
<evidence type="ECO:0000313" key="8">
    <source>
        <dbReference type="Proteomes" id="UP000584642"/>
    </source>
</evidence>
<protein>
    <submittedName>
        <fullName evidence="7">Outer membrane protein assembly factor BamE</fullName>
    </submittedName>
</protein>
<evidence type="ECO:0000256" key="2">
    <source>
        <dbReference type="ARBA" id="ARBA00023136"/>
    </source>
</evidence>
<evidence type="ECO:0000256" key="4">
    <source>
        <dbReference type="SAM" id="MobiDB-lite"/>
    </source>
</evidence>
<dbReference type="Pfam" id="PF04355">
    <property type="entry name" value="BamE"/>
    <property type="match status" value="1"/>
</dbReference>
<feature type="chain" id="PRO_5046129255" evidence="5">
    <location>
        <begin position="28"/>
        <end position="167"/>
    </location>
</feature>